<evidence type="ECO:0000256" key="3">
    <source>
        <dbReference type="ARBA" id="ARBA00022771"/>
    </source>
</evidence>
<comment type="caution">
    <text evidence="11">The sequence shown here is derived from an EMBL/GenBank/DDBJ whole genome shotgun (WGS) entry which is preliminary data.</text>
</comment>
<feature type="region of interest" description="Disordered" evidence="8">
    <location>
        <begin position="624"/>
        <end position="651"/>
    </location>
</feature>
<dbReference type="InterPro" id="IPR013083">
    <property type="entry name" value="Znf_RING/FYVE/PHD"/>
</dbReference>
<evidence type="ECO:0000256" key="6">
    <source>
        <dbReference type="PROSITE-ProRule" id="PRU00175"/>
    </source>
</evidence>
<evidence type="ECO:0000313" key="12">
    <source>
        <dbReference type="Proteomes" id="UP001181693"/>
    </source>
</evidence>
<evidence type="ECO:0000313" key="11">
    <source>
        <dbReference type="EMBL" id="DBA18971.1"/>
    </source>
</evidence>
<feature type="domain" description="GB1/RHD3-type G" evidence="10">
    <location>
        <begin position="169"/>
        <end position="410"/>
    </location>
</feature>
<keyword evidence="4" id="KW-0862">Zinc</keyword>
<dbReference type="InterPro" id="IPR017907">
    <property type="entry name" value="Znf_RING_CS"/>
</dbReference>
<dbReference type="InterPro" id="IPR030386">
    <property type="entry name" value="G_GB1_RHD3_dom"/>
</dbReference>
<evidence type="ECO:0000259" key="10">
    <source>
        <dbReference type="PROSITE" id="PS51715"/>
    </source>
</evidence>
<evidence type="ECO:0000256" key="1">
    <source>
        <dbReference type="ARBA" id="ARBA00022723"/>
    </source>
</evidence>
<dbReference type="SMART" id="SM00184">
    <property type="entry name" value="RING"/>
    <property type="match status" value="1"/>
</dbReference>
<evidence type="ECO:0000256" key="8">
    <source>
        <dbReference type="SAM" id="MobiDB-lite"/>
    </source>
</evidence>
<dbReference type="EMBL" id="DYDO01000008">
    <property type="protein sequence ID" value="DBA18971.1"/>
    <property type="molecule type" value="Genomic_DNA"/>
</dbReference>
<name>A0AAV2ZQU6_PYXAD</name>
<dbReference type="Pfam" id="PF15227">
    <property type="entry name" value="zf-C3HC4_4"/>
    <property type="match status" value="1"/>
</dbReference>
<dbReference type="PANTHER" id="PTHR10751">
    <property type="entry name" value="GUANYLATE BINDING PROTEIN"/>
    <property type="match status" value="1"/>
</dbReference>
<organism evidence="11 12">
    <name type="scientific">Pyxicephalus adspersus</name>
    <name type="common">African bullfrog</name>
    <dbReference type="NCBI Taxonomy" id="30357"/>
    <lineage>
        <taxon>Eukaryota</taxon>
        <taxon>Metazoa</taxon>
        <taxon>Chordata</taxon>
        <taxon>Craniata</taxon>
        <taxon>Vertebrata</taxon>
        <taxon>Euteleostomi</taxon>
        <taxon>Amphibia</taxon>
        <taxon>Batrachia</taxon>
        <taxon>Anura</taxon>
        <taxon>Neobatrachia</taxon>
        <taxon>Ranoidea</taxon>
        <taxon>Pyxicephalidae</taxon>
        <taxon>Pyxicephalinae</taxon>
        <taxon>Pyxicephalus</taxon>
    </lineage>
</organism>
<feature type="compositionally biased region" description="Basic residues" evidence="8">
    <location>
        <begin position="27"/>
        <end position="40"/>
    </location>
</feature>
<dbReference type="GO" id="GO:0008270">
    <property type="term" value="F:zinc ion binding"/>
    <property type="evidence" value="ECO:0007669"/>
    <property type="project" value="UniProtKB-KW"/>
</dbReference>
<keyword evidence="2" id="KW-0547">Nucleotide-binding</keyword>
<keyword evidence="3 6" id="KW-0863">Zinc-finger</keyword>
<sequence length="651" mass="72813">MASGDRPAAVQESTYTEYRTIRESRNKPKSKHRKSVHQARKSVSQEGAAHFHKLEEDITCSVCLQELSDPVSITCGHTFCRDCITLYWNTPGLLGYRCPECRKICPRDQFIPVYRLQNMVTKVQLAVKEVQSRQLLPSPLQLVYTDSVGRLQLDESVVQRCFLDSEMSEFPLCLICIMGEKRRGKSTLLNYILRALHCLERSQPVSLGQEDEPLTGFEWRRGTDGVTKGIWIWSKPFILERNGEKLAVYVLDTEGSLDIEGDRETCIKLSALSMLLSSYLIFNVNTNLKTTELDYMEMYLHVSELTGASFSLQYLQHLDLLVRDWQDSDHCGREAARAYLQHESEKLRLRRGSEYRRLLDTLRSPSVSGFLLPHPGKRFLRSTEGRLADMDCDFREQLTKYISDLMAGIWLHQKTDICGEKITCGHVGRALKEFVIMLQRTEYNFASPLEMFYSLENRRHMTTILKNFQDFLDQQLPANASPLKVLGVRTSEMRRRVTEQVTVLKDTYEGILTGSNAEEKKMLLDEIKSLLNEKQEYFCAEYSKRFTKCAVGIGCAVGGGVLCLAGGIAGAAVAGTVLAAEAVGLLGSTTAAMVGGAIGGSVTMGAIGTGVGAGVGGIIGHVEKKKEAESEHSPNTETSKEDIQPLVDEKN</sequence>
<dbReference type="PROSITE" id="PS00518">
    <property type="entry name" value="ZF_RING_1"/>
    <property type="match status" value="1"/>
</dbReference>
<dbReference type="GO" id="GO:0003924">
    <property type="term" value="F:GTPase activity"/>
    <property type="evidence" value="ECO:0007669"/>
    <property type="project" value="InterPro"/>
</dbReference>
<dbReference type="InterPro" id="IPR015894">
    <property type="entry name" value="Guanylate-bd_N"/>
</dbReference>
<keyword evidence="1" id="KW-0479">Metal-binding</keyword>
<dbReference type="Gene3D" id="3.30.40.10">
    <property type="entry name" value="Zinc/RING finger domain, C3HC4 (zinc finger)"/>
    <property type="match status" value="1"/>
</dbReference>
<dbReference type="InterPro" id="IPR001841">
    <property type="entry name" value="Znf_RING"/>
</dbReference>
<dbReference type="Pfam" id="PF02263">
    <property type="entry name" value="GBP"/>
    <property type="match status" value="1"/>
</dbReference>
<dbReference type="AlphaFoldDB" id="A0AAV2ZQU6"/>
<feature type="domain" description="RING-type" evidence="9">
    <location>
        <begin position="60"/>
        <end position="102"/>
    </location>
</feature>
<dbReference type="Proteomes" id="UP001181693">
    <property type="component" value="Unassembled WGS sequence"/>
</dbReference>
<dbReference type="SUPFAM" id="SSF52540">
    <property type="entry name" value="P-loop containing nucleoside triphosphate hydrolases"/>
    <property type="match status" value="1"/>
</dbReference>
<evidence type="ECO:0000256" key="2">
    <source>
        <dbReference type="ARBA" id="ARBA00022741"/>
    </source>
</evidence>
<gene>
    <name evidence="11" type="ORF">GDO54_014860</name>
</gene>
<evidence type="ECO:0000256" key="4">
    <source>
        <dbReference type="ARBA" id="ARBA00022833"/>
    </source>
</evidence>
<reference evidence="11" key="1">
    <citation type="thesis" date="2020" institute="ProQuest LLC" country="789 East Eisenhower Parkway, Ann Arbor, MI, USA">
        <title>Comparative Genomics and Chromosome Evolution.</title>
        <authorList>
            <person name="Mudd A.B."/>
        </authorList>
    </citation>
    <scope>NUCLEOTIDE SEQUENCE</scope>
    <source>
        <strain evidence="11">1538</strain>
        <tissue evidence="11">Blood</tissue>
    </source>
</reference>
<protein>
    <submittedName>
        <fullName evidence="11">Uncharacterized protein</fullName>
    </submittedName>
</protein>
<dbReference type="GO" id="GO:0005525">
    <property type="term" value="F:GTP binding"/>
    <property type="evidence" value="ECO:0007669"/>
    <property type="project" value="UniProtKB-KW"/>
</dbReference>
<proteinExistence type="inferred from homology"/>
<dbReference type="Gene3D" id="3.40.50.300">
    <property type="entry name" value="P-loop containing nucleotide triphosphate hydrolases"/>
    <property type="match status" value="1"/>
</dbReference>
<dbReference type="PROSITE" id="PS50089">
    <property type="entry name" value="ZF_RING_2"/>
    <property type="match status" value="1"/>
</dbReference>
<evidence type="ECO:0000256" key="7">
    <source>
        <dbReference type="PROSITE-ProRule" id="PRU01052"/>
    </source>
</evidence>
<evidence type="ECO:0000256" key="5">
    <source>
        <dbReference type="ARBA" id="ARBA00023134"/>
    </source>
</evidence>
<keyword evidence="12" id="KW-1185">Reference proteome</keyword>
<dbReference type="InterPro" id="IPR027417">
    <property type="entry name" value="P-loop_NTPase"/>
</dbReference>
<feature type="region of interest" description="Disordered" evidence="8">
    <location>
        <begin position="1"/>
        <end position="42"/>
    </location>
</feature>
<dbReference type="SUPFAM" id="SSF57850">
    <property type="entry name" value="RING/U-box"/>
    <property type="match status" value="1"/>
</dbReference>
<dbReference type="PROSITE" id="PS51715">
    <property type="entry name" value="G_GB1_RHD3"/>
    <property type="match status" value="1"/>
</dbReference>
<evidence type="ECO:0000259" key="9">
    <source>
        <dbReference type="PROSITE" id="PS50089"/>
    </source>
</evidence>
<keyword evidence="5" id="KW-0342">GTP-binding</keyword>
<accession>A0AAV2ZQU6</accession>
<comment type="similarity">
    <text evidence="7">Belongs to the TRAFAC class dynamin-like GTPase superfamily. GB1/RHD3 GTPase family.</text>
</comment>